<dbReference type="EnsemblPlants" id="Zm00001eb227960_T001">
    <property type="protein sequence ID" value="Zm00001eb227960_P001"/>
    <property type="gene ID" value="Zm00001eb227960"/>
</dbReference>
<sequence>MGPSACEQLEARAGPGHWTRTAGQNCSGNTRSRNADGKQSLQQGLKRERLASSWRHGPTNHQDKTKAVGGSQYGLLLLYVSVCLLLKRPSQQRKTTCVQQMQPKYNRSKLLHVGCWALSDVVRVRKQTGLSSL</sequence>
<organism evidence="2 3">
    <name type="scientific">Zea mays</name>
    <name type="common">Maize</name>
    <dbReference type="NCBI Taxonomy" id="4577"/>
    <lineage>
        <taxon>Eukaryota</taxon>
        <taxon>Viridiplantae</taxon>
        <taxon>Streptophyta</taxon>
        <taxon>Embryophyta</taxon>
        <taxon>Tracheophyta</taxon>
        <taxon>Spermatophyta</taxon>
        <taxon>Magnoliopsida</taxon>
        <taxon>Liliopsida</taxon>
        <taxon>Poales</taxon>
        <taxon>Poaceae</taxon>
        <taxon>PACMAD clade</taxon>
        <taxon>Panicoideae</taxon>
        <taxon>Andropogonodae</taxon>
        <taxon>Andropogoneae</taxon>
        <taxon>Tripsacinae</taxon>
        <taxon>Zea</taxon>
    </lineage>
</organism>
<feature type="compositionally biased region" description="Polar residues" evidence="1">
    <location>
        <begin position="21"/>
        <end position="43"/>
    </location>
</feature>
<reference evidence="2" key="2">
    <citation type="submission" date="2019-07" db="EMBL/GenBank/DDBJ databases">
        <authorList>
            <person name="Seetharam A."/>
            <person name="Woodhouse M."/>
            <person name="Cannon E."/>
        </authorList>
    </citation>
    <scope>NUCLEOTIDE SEQUENCE [LARGE SCALE GENOMIC DNA]</scope>
    <source>
        <strain evidence="2">cv. B73</strain>
    </source>
</reference>
<proteinExistence type="predicted"/>
<reference evidence="3" key="1">
    <citation type="journal article" date="2009" name="Science">
        <title>The B73 maize genome: complexity, diversity, and dynamics.</title>
        <authorList>
            <person name="Schnable P.S."/>
            <person name="Ware D."/>
            <person name="Fulton R.S."/>
            <person name="Stein J.C."/>
            <person name="Wei F."/>
            <person name="Pasternak S."/>
            <person name="Liang C."/>
            <person name="Zhang J."/>
            <person name="Fulton L."/>
            <person name="Graves T.A."/>
            <person name="Minx P."/>
            <person name="Reily A.D."/>
            <person name="Courtney L."/>
            <person name="Kruchowski S.S."/>
            <person name="Tomlinson C."/>
            <person name="Strong C."/>
            <person name="Delehaunty K."/>
            <person name="Fronick C."/>
            <person name="Courtney B."/>
            <person name="Rock S.M."/>
            <person name="Belter E."/>
            <person name="Du F."/>
            <person name="Kim K."/>
            <person name="Abbott R.M."/>
            <person name="Cotton M."/>
            <person name="Levy A."/>
            <person name="Marchetto P."/>
            <person name="Ochoa K."/>
            <person name="Jackson S.M."/>
            <person name="Gillam B."/>
            <person name="Chen W."/>
            <person name="Yan L."/>
            <person name="Higginbotham J."/>
            <person name="Cardenas M."/>
            <person name="Waligorski J."/>
            <person name="Applebaum E."/>
            <person name="Phelps L."/>
            <person name="Falcone J."/>
            <person name="Kanchi K."/>
            <person name="Thane T."/>
            <person name="Scimone A."/>
            <person name="Thane N."/>
            <person name="Henke J."/>
            <person name="Wang T."/>
            <person name="Ruppert J."/>
            <person name="Shah N."/>
            <person name="Rotter K."/>
            <person name="Hodges J."/>
            <person name="Ingenthron E."/>
            <person name="Cordes M."/>
            <person name="Kohlberg S."/>
            <person name="Sgro J."/>
            <person name="Delgado B."/>
            <person name="Mead K."/>
            <person name="Chinwalla A."/>
            <person name="Leonard S."/>
            <person name="Crouse K."/>
            <person name="Collura K."/>
            <person name="Kudrna D."/>
            <person name="Currie J."/>
            <person name="He R."/>
            <person name="Angelova A."/>
            <person name="Rajasekar S."/>
            <person name="Mueller T."/>
            <person name="Lomeli R."/>
            <person name="Scara G."/>
            <person name="Ko A."/>
            <person name="Delaney K."/>
            <person name="Wissotski M."/>
            <person name="Lopez G."/>
            <person name="Campos D."/>
            <person name="Braidotti M."/>
            <person name="Ashley E."/>
            <person name="Golser W."/>
            <person name="Kim H."/>
            <person name="Lee S."/>
            <person name="Lin J."/>
            <person name="Dujmic Z."/>
            <person name="Kim W."/>
            <person name="Talag J."/>
            <person name="Zuccolo A."/>
            <person name="Fan C."/>
            <person name="Sebastian A."/>
            <person name="Kramer M."/>
            <person name="Spiegel L."/>
            <person name="Nascimento L."/>
            <person name="Zutavern T."/>
            <person name="Miller B."/>
            <person name="Ambroise C."/>
            <person name="Muller S."/>
            <person name="Spooner W."/>
            <person name="Narechania A."/>
            <person name="Ren L."/>
            <person name="Wei S."/>
            <person name="Kumari S."/>
            <person name="Faga B."/>
            <person name="Levy M.J."/>
            <person name="McMahan L."/>
            <person name="Van Buren P."/>
            <person name="Vaughn M.W."/>
            <person name="Ying K."/>
            <person name="Yeh C.-T."/>
            <person name="Emrich S.J."/>
            <person name="Jia Y."/>
            <person name="Kalyanaraman A."/>
            <person name="Hsia A.-P."/>
            <person name="Barbazuk W.B."/>
            <person name="Baucom R.S."/>
            <person name="Brutnell T.P."/>
            <person name="Carpita N.C."/>
            <person name="Chaparro C."/>
            <person name="Chia J.-M."/>
            <person name="Deragon J.-M."/>
            <person name="Estill J.C."/>
            <person name="Fu Y."/>
            <person name="Jeddeloh J.A."/>
            <person name="Han Y."/>
            <person name="Lee H."/>
            <person name="Li P."/>
            <person name="Lisch D.R."/>
            <person name="Liu S."/>
            <person name="Liu Z."/>
            <person name="Nagel D.H."/>
            <person name="McCann M.C."/>
            <person name="SanMiguel P."/>
            <person name="Myers A.M."/>
            <person name="Nettleton D."/>
            <person name="Nguyen J."/>
            <person name="Penning B.W."/>
            <person name="Ponnala L."/>
            <person name="Schneider K.L."/>
            <person name="Schwartz D.C."/>
            <person name="Sharma A."/>
            <person name="Soderlund C."/>
            <person name="Springer N.M."/>
            <person name="Sun Q."/>
            <person name="Wang H."/>
            <person name="Waterman M."/>
            <person name="Westerman R."/>
            <person name="Wolfgruber T.K."/>
            <person name="Yang L."/>
            <person name="Yu Y."/>
            <person name="Zhang L."/>
            <person name="Zhou S."/>
            <person name="Zhu Q."/>
            <person name="Bennetzen J.L."/>
            <person name="Dawe R.K."/>
            <person name="Jiang J."/>
            <person name="Jiang N."/>
            <person name="Presting G.G."/>
            <person name="Wessler S.R."/>
            <person name="Aluru S."/>
            <person name="Martienssen R.A."/>
            <person name="Clifton S.W."/>
            <person name="McCombie W.R."/>
            <person name="Wing R.A."/>
            <person name="Wilson R.K."/>
        </authorList>
    </citation>
    <scope>NUCLEOTIDE SEQUENCE [LARGE SCALE GENOMIC DNA]</scope>
    <source>
        <strain evidence="3">cv. B73</strain>
    </source>
</reference>
<name>A0A804PD67_MAIZE</name>
<dbReference type="AlphaFoldDB" id="A0A804PD67"/>
<feature type="region of interest" description="Disordered" evidence="1">
    <location>
        <begin position="11"/>
        <end position="67"/>
    </location>
</feature>
<dbReference type="InParanoid" id="A0A804PD67"/>
<evidence type="ECO:0000313" key="3">
    <source>
        <dbReference type="Proteomes" id="UP000007305"/>
    </source>
</evidence>
<keyword evidence="3" id="KW-1185">Reference proteome</keyword>
<evidence type="ECO:0000313" key="2">
    <source>
        <dbReference type="EnsemblPlants" id="Zm00001eb227960_P001"/>
    </source>
</evidence>
<dbReference type="Gramene" id="Zm00001eb227960_T001">
    <property type="protein sequence ID" value="Zm00001eb227960_P001"/>
    <property type="gene ID" value="Zm00001eb227960"/>
</dbReference>
<protein>
    <submittedName>
        <fullName evidence="2">Uncharacterized protein</fullName>
    </submittedName>
</protein>
<dbReference type="Proteomes" id="UP000007305">
    <property type="component" value="Chromosome 5"/>
</dbReference>
<evidence type="ECO:0000256" key="1">
    <source>
        <dbReference type="SAM" id="MobiDB-lite"/>
    </source>
</evidence>
<reference evidence="2" key="3">
    <citation type="submission" date="2021-05" db="UniProtKB">
        <authorList>
            <consortium name="EnsemblPlants"/>
        </authorList>
    </citation>
    <scope>IDENTIFICATION</scope>
    <source>
        <strain evidence="2">cv. B73</strain>
    </source>
</reference>
<accession>A0A804PD67</accession>